<protein>
    <submittedName>
        <fullName evidence="2">RES domain-containing protein</fullName>
    </submittedName>
</protein>
<name>A0ABW4YQX9_9BACL</name>
<evidence type="ECO:0000313" key="2">
    <source>
        <dbReference type="EMBL" id="MFD2118141.1"/>
    </source>
</evidence>
<proteinExistence type="predicted"/>
<evidence type="ECO:0000313" key="3">
    <source>
        <dbReference type="Proteomes" id="UP001597362"/>
    </source>
</evidence>
<dbReference type="EMBL" id="JBHUHO010000050">
    <property type="protein sequence ID" value="MFD2118141.1"/>
    <property type="molecule type" value="Genomic_DNA"/>
</dbReference>
<keyword evidence="3" id="KW-1185">Reference proteome</keyword>
<evidence type="ECO:0000259" key="1">
    <source>
        <dbReference type="SMART" id="SM00953"/>
    </source>
</evidence>
<comment type="caution">
    <text evidence="2">The sequence shown here is derived from an EMBL/GenBank/DDBJ whole genome shotgun (WGS) entry which is preliminary data.</text>
</comment>
<dbReference type="Proteomes" id="UP001597362">
    <property type="component" value="Unassembled WGS sequence"/>
</dbReference>
<dbReference type="InterPro" id="IPR014914">
    <property type="entry name" value="RES_dom"/>
</dbReference>
<dbReference type="Pfam" id="PF08808">
    <property type="entry name" value="RES"/>
    <property type="match status" value="1"/>
</dbReference>
<reference evidence="3" key="1">
    <citation type="journal article" date="2019" name="Int. J. Syst. Evol. Microbiol.">
        <title>The Global Catalogue of Microorganisms (GCM) 10K type strain sequencing project: providing services to taxonomists for standard genome sequencing and annotation.</title>
        <authorList>
            <consortium name="The Broad Institute Genomics Platform"/>
            <consortium name="The Broad Institute Genome Sequencing Center for Infectious Disease"/>
            <person name="Wu L."/>
            <person name="Ma J."/>
        </authorList>
    </citation>
    <scope>NUCLEOTIDE SEQUENCE [LARGE SCALE GENOMIC DNA]</scope>
    <source>
        <strain evidence="3">GH52</strain>
    </source>
</reference>
<feature type="domain" description="RES" evidence="1">
    <location>
        <begin position="190"/>
        <end position="347"/>
    </location>
</feature>
<accession>A0ABW4YQX9</accession>
<dbReference type="SMART" id="SM00953">
    <property type="entry name" value="RES"/>
    <property type="match status" value="1"/>
</dbReference>
<sequence length="363" mass="41504">MNCCEKCFTSQELKSIIKSLNRIDNCNFCVSTQVHVYDLHSDSGIDELFNGILSIFKPASELLPYGYSRYQLFSIKDEFEKKWNIFNGFNSHKIHRFLVELLNNKFSDKILLLDNQVGILEWMNDKYLNGNSVLKGKTWSEFVDYIKHENRFHTNHVNYDVLKGYLSSITITLEAETFFRARISNSVELTHEKMGAPPKEIATAGRANSEGISHLYLASDTSTAVSEIRPSKSDSIYVGRFPLTSSIKVIDFRLLKNLDVFIFQDPVRYAINLETFNEMNKAISKPVRSGDSKLDYLPTQFIVDFIKSLNETEGAGYEGIIFESTLSTSGYNLMIFNPAIVNCVRIEKHRVESLNYATVPMHT</sequence>
<dbReference type="RefSeq" id="WP_377775775.1">
    <property type="nucleotide sequence ID" value="NZ_JBHUHO010000050.1"/>
</dbReference>
<organism evidence="2 3">
    <name type="scientific">Paenibacillus yanchengensis</name>
    <dbReference type="NCBI Taxonomy" id="2035833"/>
    <lineage>
        <taxon>Bacteria</taxon>
        <taxon>Bacillati</taxon>
        <taxon>Bacillota</taxon>
        <taxon>Bacilli</taxon>
        <taxon>Bacillales</taxon>
        <taxon>Paenibacillaceae</taxon>
        <taxon>Paenibacillus</taxon>
    </lineage>
</organism>
<gene>
    <name evidence="2" type="ORF">ACFSJH_20790</name>
</gene>